<accession>A0A7Z8Y1I1</accession>
<comment type="similarity">
    <text evidence="5">Belongs to the PINc/VapC protein family.</text>
</comment>
<keyword evidence="3 5" id="KW-0479">Metal-binding</keyword>
<keyword evidence="1 5" id="KW-1277">Toxin-antitoxin system</keyword>
<proteinExistence type="inferred from homology"/>
<feature type="domain" description="PIN" evidence="6">
    <location>
        <begin position="5"/>
        <end position="126"/>
    </location>
</feature>
<gene>
    <name evidence="7" type="primary">vapC_2</name>
    <name evidence="5" type="synonym">vapC</name>
    <name evidence="7" type="ORF">BREV_BREV_00953</name>
</gene>
<dbReference type="AlphaFoldDB" id="A0A7Z8Y1I1"/>
<organism evidence="7 8">
    <name type="scientific">Brevundimonas mediterranea</name>
    <dbReference type="NCBI Taxonomy" id="74329"/>
    <lineage>
        <taxon>Bacteria</taxon>
        <taxon>Pseudomonadati</taxon>
        <taxon>Pseudomonadota</taxon>
        <taxon>Alphaproteobacteria</taxon>
        <taxon>Caulobacterales</taxon>
        <taxon>Caulobacteraceae</taxon>
        <taxon>Brevundimonas</taxon>
    </lineage>
</organism>
<keyword evidence="5" id="KW-0460">Magnesium</keyword>
<dbReference type="RefSeq" id="WP_154725732.1">
    <property type="nucleotide sequence ID" value="NZ_UXHF01000013.1"/>
</dbReference>
<dbReference type="GO" id="GO:0000287">
    <property type="term" value="F:magnesium ion binding"/>
    <property type="evidence" value="ECO:0007669"/>
    <property type="project" value="UniProtKB-UniRule"/>
</dbReference>
<name>A0A7Z8Y1I1_9CAUL</name>
<evidence type="ECO:0000256" key="2">
    <source>
        <dbReference type="ARBA" id="ARBA00022722"/>
    </source>
</evidence>
<dbReference type="GO" id="GO:0090729">
    <property type="term" value="F:toxin activity"/>
    <property type="evidence" value="ECO:0007669"/>
    <property type="project" value="UniProtKB-KW"/>
</dbReference>
<dbReference type="EMBL" id="UXHF01000013">
    <property type="protein sequence ID" value="VDC49018.1"/>
    <property type="molecule type" value="Genomic_DNA"/>
</dbReference>
<dbReference type="Pfam" id="PF01850">
    <property type="entry name" value="PIN"/>
    <property type="match status" value="1"/>
</dbReference>
<reference evidence="7 8" key="1">
    <citation type="submission" date="2018-11" db="EMBL/GenBank/DDBJ databases">
        <authorList>
            <person name="Peiro R."/>
            <person name="Begona"/>
            <person name="Cbmso G."/>
            <person name="Lopez M."/>
            <person name="Gonzalez S."/>
            <person name="Sacristan E."/>
            <person name="Castillo E."/>
        </authorList>
    </citation>
    <scope>NUCLEOTIDE SEQUENCE [LARGE SCALE GENOMIC DNA]</scope>
    <source>
        <strain evidence="7">Brev_genome</strain>
    </source>
</reference>
<evidence type="ECO:0000256" key="3">
    <source>
        <dbReference type="ARBA" id="ARBA00022723"/>
    </source>
</evidence>
<sequence>MKTLVVDASAAASWLLASQSTAPARRLLAALDDYELIAPDVFQWEVANLLVRQARRDAGFNLSEAFVRLDEYEIGLAPALSAREVRRIALLAQGRGLSLFDAAYLWLTLERDAGLASRDADLLKAAAAAGQDVVDLREKDLS</sequence>
<dbReference type="InterPro" id="IPR051619">
    <property type="entry name" value="TypeII_TA_RNase_PINc/VapC"/>
</dbReference>
<dbReference type="PANTHER" id="PTHR35901">
    <property type="entry name" value="RIBONUCLEASE VAPC3"/>
    <property type="match status" value="1"/>
</dbReference>
<keyword evidence="5" id="KW-0800">Toxin</keyword>
<keyword evidence="2 5" id="KW-0540">Nuclease</keyword>
<dbReference type="InterPro" id="IPR029060">
    <property type="entry name" value="PIN-like_dom_sf"/>
</dbReference>
<evidence type="ECO:0000259" key="6">
    <source>
        <dbReference type="Pfam" id="PF01850"/>
    </source>
</evidence>
<keyword evidence="7" id="KW-0255">Endonuclease</keyword>
<dbReference type="GO" id="GO:0016787">
    <property type="term" value="F:hydrolase activity"/>
    <property type="evidence" value="ECO:0007669"/>
    <property type="project" value="UniProtKB-KW"/>
</dbReference>
<dbReference type="Gene3D" id="3.40.50.1010">
    <property type="entry name" value="5'-nuclease"/>
    <property type="match status" value="1"/>
</dbReference>
<dbReference type="SUPFAM" id="SSF88723">
    <property type="entry name" value="PIN domain-like"/>
    <property type="match status" value="1"/>
</dbReference>
<evidence type="ECO:0000313" key="7">
    <source>
        <dbReference type="EMBL" id="VDC49018.1"/>
    </source>
</evidence>
<dbReference type="InterPro" id="IPR002716">
    <property type="entry name" value="PIN_dom"/>
</dbReference>
<dbReference type="Proteomes" id="UP000289220">
    <property type="component" value="Unassembled WGS sequence"/>
</dbReference>
<dbReference type="GO" id="GO:0004540">
    <property type="term" value="F:RNA nuclease activity"/>
    <property type="evidence" value="ECO:0007669"/>
    <property type="project" value="InterPro"/>
</dbReference>
<evidence type="ECO:0000256" key="5">
    <source>
        <dbReference type="HAMAP-Rule" id="MF_00265"/>
    </source>
</evidence>
<feature type="binding site" evidence="5">
    <location>
        <position position="101"/>
    </location>
    <ligand>
        <name>Mg(2+)</name>
        <dbReference type="ChEBI" id="CHEBI:18420"/>
    </ligand>
</feature>
<protein>
    <recommendedName>
        <fullName evidence="5">Ribonuclease VapC</fullName>
        <shortName evidence="5">RNase VapC</shortName>
        <ecNumber evidence="5">3.1.-.-</ecNumber>
    </recommendedName>
    <alternativeName>
        <fullName evidence="5">Toxin VapC</fullName>
    </alternativeName>
</protein>
<evidence type="ECO:0000256" key="4">
    <source>
        <dbReference type="ARBA" id="ARBA00022801"/>
    </source>
</evidence>
<dbReference type="InterPro" id="IPR022907">
    <property type="entry name" value="VapC_family"/>
</dbReference>
<feature type="binding site" evidence="5">
    <location>
        <position position="7"/>
    </location>
    <ligand>
        <name>Mg(2+)</name>
        <dbReference type="ChEBI" id="CHEBI:18420"/>
    </ligand>
</feature>
<dbReference type="GO" id="GO:0004519">
    <property type="term" value="F:endonuclease activity"/>
    <property type="evidence" value="ECO:0007669"/>
    <property type="project" value="UniProtKB-KW"/>
</dbReference>
<evidence type="ECO:0000256" key="1">
    <source>
        <dbReference type="ARBA" id="ARBA00022649"/>
    </source>
</evidence>
<dbReference type="EC" id="3.1.-.-" evidence="5"/>
<comment type="cofactor">
    <cofactor evidence="5">
        <name>Mg(2+)</name>
        <dbReference type="ChEBI" id="CHEBI:18420"/>
    </cofactor>
</comment>
<evidence type="ECO:0000313" key="8">
    <source>
        <dbReference type="Proteomes" id="UP000289220"/>
    </source>
</evidence>
<keyword evidence="8" id="KW-1185">Reference proteome</keyword>
<dbReference type="PANTHER" id="PTHR35901:SF1">
    <property type="entry name" value="EXONUCLEASE VAPC9"/>
    <property type="match status" value="1"/>
</dbReference>
<dbReference type="HAMAP" id="MF_00265">
    <property type="entry name" value="VapC_Nob1"/>
    <property type="match status" value="1"/>
</dbReference>
<comment type="function">
    <text evidence="5">Toxic component of a toxin-antitoxin (TA) system. An RNase.</text>
</comment>
<keyword evidence="4 5" id="KW-0378">Hydrolase</keyword>
<comment type="caution">
    <text evidence="7">The sequence shown here is derived from an EMBL/GenBank/DDBJ whole genome shotgun (WGS) entry which is preliminary data.</text>
</comment>